<dbReference type="InterPro" id="IPR001680">
    <property type="entry name" value="WD40_rpt"/>
</dbReference>
<keyword evidence="3" id="KW-1185">Reference proteome</keyword>
<dbReference type="SUPFAM" id="SSF50978">
    <property type="entry name" value="WD40 repeat-like"/>
    <property type="match status" value="1"/>
</dbReference>
<evidence type="ECO:0000256" key="1">
    <source>
        <dbReference type="PROSITE-ProRule" id="PRU00221"/>
    </source>
</evidence>
<evidence type="ECO:0000313" key="3">
    <source>
        <dbReference type="Proteomes" id="UP000187203"/>
    </source>
</evidence>
<organism evidence="2 3">
    <name type="scientific">Corchorus olitorius</name>
    <dbReference type="NCBI Taxonomy" id="93759"/>
    <lineage>
        <taxon>Eukaryota</taxon>
        <taxon>Viridiplantae</taxon>
        <taxon>Streptophyta</taxon>
        <taxon>Embryophyta</taxon>
        <taxon>Tracheophyta</taxon>
        <taxon>Spermatophyta</taxon>
        <taxon>Magnoliopsida</taxon>
        <taxon>eudicotyledons</taxon>
        <taxon>Gunneridae</taxon>
        <taxon>Pentapetalae</taxon>
        <taxon>rosids</taxon>
        <taxon>malvids</taxon>
        <taxon>Malvales</taxon>
        <taxon>Malvaceae</taxon>
        <taxon>Grewioideae</taxon>
        <taxon>Apeibeae</taxon>
        <taxon>Corchorus</taxon>
    </lineage>
</organism>
<dbReference type="OrthoDB" id="59941at2759"/>
<sequence>MVLIALYLHSWSCGDGFSMLAKLEGHKKAVSGIVLPLGSDKLYSASSDGTLRIWDCHSGKCARLSNIGDDVGSIISEGQWVFIGMKNIVKLQLNRVIWIIFSEVNPFQLVGSMKVHPGAVLCLTVGRTSHILVLSITL</sequence>
<dbReference type="InterPro" id="IPR036322">
    <property type="entry name" value="WD40_repeat_dom_sf"/>
</dbReference>
<dbReference type="PANTHER" id="PTHR44489">
    <property type="match status" value="1"/>
</dbReference>
<dbReference type="AlphaFoldDB" id="A0A1R3JMG8"/>
<dbReference type="EMBL" id="AWUE01015718">
    <property type="protein sequence ID" value="OMO96011.1"/>
    <property type="molecule type" value="Genomic_DNA"/>
</dbReference>
<feature type="repeat" description="WD" evidence="1">
    <location>
        <begin position="23"/>
        <end position="64"/>
    </location>
</feature>
<dbReference type="PROSITE" id="PS50294">
    <property type="entry name" value="WD_REPEATS_REGION"/>
    <property type="match status" value="1"/>
</dbReference>
<dbReference type="PANTHER" id="PTHR44489:SF14">
    <property type="entry name" value="ZINC FINGER CCCH DOMAIN-CONTAINING PROTEIN 59-RELATED"/>
    <property type="match status" value="1"/>
</dbReference>
<proteinExistence type="predicted"/>
<dbReference type="Proteomes" id="UP000187203">
    <property type="component" value="Unassembled WGS sequence"/>
</dbReference>
<dbReference type="Gene3D" id="2.130.10.10">
    <property type="entry name" value="YVTN repeat-like/Quinoprotein amine dehydrogenase"/>
    <property type="match status" value="1"/>
</dbReference>
<dbReference type="InterPro" id="IPR044715">
    <property type="entry name" value="WDR86-like"/>
</dbReference>
<comment type="caution">
    <text evidence="2">The sequence shown here is derived from an EMBL/GenBank/DDBJ whole genome shotgun (WGS) entry which is preliminary data.</text>
</comment>
<dbReference type="STRING" id="93759.A0A1R3JMG8"/>
<dbReference type="Pfam" id="PF00400">
    <property type="entry name" value="WD40"/>
    <property type="match status" value="1"/>
</dbReference>
<evidence type="ECO:0000313" key="2">
    <source>
        <dbReference type="EMBL" id="OMO96011.1"/>
    </source>
</evidence>
<reference evidence="3" key="1">
    <citation type="submission" date="2013-09" db="EMBL/GenBank/DDBJ databases">
        <title>Corchorus olitorius genome sequencing.</title>
        <authorList>
            <person name="Alam M."/>
            <person name="Haque M.S."/>
            <person name="Islam M.S."/>
            <person name="Emdad E.M."/>
            <person name="Islam M.M."/>
            <person name="Ahmed B."/>
            <person name="Halim A."/>
            <person name="Hossen Q.M.M."/>
            <person name="Hossain M.Z."/>
            <person name="Ahmed R."/>
            <person name="Khan M.M."/>
            <person name="Islam R."/>
            <person name="Rashid M.M."/>
            <person name="Khan S.A."/>
            <person name="Rahman M.S."/>
            <person name="Alam M."/>
            <person name="Yahiya A.S."/>
            <person name="Khan M.S."/>
            <person name="Azam M.S."/>
            <person name="Haque T."/>
            <person name="Lashkar M.Z.H."/>
            <person name="Akhand A.I."/>
            <person name="Morshed G."/>
            <person name="Roy S."/>
            <person name="Uddin K.S."/>
            <person name="Rabeya T."/>
            <person name="Hossain A.S."/>
            <person name="Chowdhury A."/>
            <person name="Snigdha A.R."/>
            <person name="Mortoza M.S."/>
            <person name="Matin S.A."/>
            <person name="Hoque S.M.E."/>
            <person name="Islam M.K."/>
            <person name="Roy D.K."/>
            <person name="Haider R."/>
            <person name="Moosa M.M."/>
            <person name="Elias S.M."/>
            <person name="Hasan A.M."/>
            <person name="Jahan S."/>
            <person name="Shafiuddin M."/>
            <person name="Mahmood N."/>
            <person name="Shommy N.S."/>
        </authorList>
    </citation>
    <scope>NUCLEOTIDE SEQUENCE [LARGE SCALE GENOMIC DNA]</scope>
    <source>
        <strain evidence="3">cv. O-4</strain>
    </source>
</reference>
<accession>A0A1R3JMG8</accession>
<dbReference type="InterPro" id="IPR015943">
    <property type="entry name" value="WD40/YVTN_repeat-like_dom_sf"/>
</dbReference>
<protein>
    <submittedName>
        <fullName evidence="2">Uncharacterized protein</fullName>
    </submittedName>
</protein>
<gene>
    <name evidence="2" type="ORF">COLO4_15557</name>
</gene>
<keyword evidence="1" id="KW-0853">WD repeat</keyword>
<dbReference type="SMART" id="SM00320">
    <property type="entry name" value="WD40"/>
    <property type="match status" value="1"/>
</dbReference>
<dbReference type="PROSITE" id="PS50082">
    <property type="entry name" value="WD_REPEATS_2"/>
    <property type="match status" value="1"/>
</dbReference>
<name>A0A1R3JMG8_9ROSI</name>